<evidence type="ECO:0000313" key="2">
    <source>
        <dbReference type="Proteomes" id="UP000633619"/>
    </source>
</evidence>
<evidence type="ECO:0000313" key="1">
    <source>
        <dbReference type="EMBL" id="MBH8594391.1"/>
    </source>
</evidence>
<dbReference type="Pfam" id="PF10842">
    <property type="entry name" value="DUF2642"/>
    <property type="match status" value="1"/>
</dbReference>
<dbReference type="InterPro" id="IPR020139">
    <property type="entry name" value="DUF2642"/>
</dbReference>
<dbReference type="EMBL" id="JAECVW010000002">
    <property type="protein sequence ID" value="MBH8594391.1"/>
    <property type="molecule type" value="Genomic_DNA"/>
</dbReference>
<proteinExistence type="predicted"/>
<dbReference type="Proteomes" id="UP000633619">
    <property type="component" value="Unassembled WGS sequence"/>
</dbReference>
<organism evidence="1 2">
    <name type="scientific">Thermoactinomyces intermedius</name>
    <dbReference type="NCBI Taxonomy" id="2024"/>
    <lineage>
        <taxon>Bacteria</taxon>
        <taxon>Bacillati</taxon>
        <taxon>Bacillota</taxon>
        <taxon>Bacilli</taxon>
        <taxon>Bacillales</taxon>
        <taxon>Thermoactinomycetaceae</taxon>
        <taxon>Thermoactinomyces</taxon>
    </lineage>
</organism>
<dbReference type="AlphaFoldDB" id="A0A8I1DF32"/>
<keyword evidence="2" id="KW-1185">Reference proteome</keyword>
<name>A0A8I1DF32_THEIN</name>
<protein>
    <submittedName>
        <fullName evidence="1">DUF2642 domain-containing protein</fullName>
    </submittedName>
</protein>
<accession>A0A8I1DF32</accession>
<comment type="caution">
    <text evidence="1">The sequence shown here is derived from an EMBL/GenBank/DDBJ whole genome shotgun (WGS) entry which is preliminary data.</text>
</comment>
<reference evidence="1 2" key="1">
    <citation type="submission" date="2020-12" db="EMBL/GenBank/DDBJ databases">
        <title>WGS of Thermoactinomyces spp.</title>
        <authorList>
            <person name="Cheng K."/>
        </authorList>
    </citation>
    <scope>NUCLEOTIDE SEQUENCE [LARGE SCALE GENOMIC DNA]</scope>
    <source>
        <strain evidence="2">CICC 10671\DSM 43846</strain>
    </source>
</reference>
<sequence>MYDATFHSSLYPFMRRKVSVQTIRGSVTGRLTHVQSDHVVVQSGGAPFFIRMQQILWVVPVTKSKRQPMSPPLPY</sequence>
<gene>
    <name evidence="1" type="ORF">I8U20_03505</name>
</gene>